<dbReference type="InterPro" id="IPR001421">
    <property type="entry name" value="ATP8_metazoa"/>
</dbReference>
<evidence type="ECO:0000256" key="11">
    <source>
        <dbReference type="ARBA" id="ARBA00023136"/>
    </source>
</evidence>
<evidence type="ECO:0000256" key="2">
    <source>
        <dbReference type="ARBA" id="ARBA00008892"/>
    </source>
</evidence>
<organism evidence="14">
    <name type="scientific">Neotermes sp. A TB-2014</name>
    <dbReference type="NCBI Taxonomy" id="1576356"/>
    <lineage>
        <taxon>Eukaryota</taxon>
        <taxon>Metazoa</taxon>
        <taxon>Ecdysozoa</taxon>
        <taxon>Arthropoda</taxon>
        <taxon>Hexapoda</taxon>
        <taxon>Insecta</taxon>
        <taxon>Pterygota</taxon>
        <taxon>Neoptera</taxon>
        <taxon>Polyneoptera</taxon>
        <taxon>Dictyoptera</taxon>
        <taxon>Blattodea</taxon>
        <taxon>Blattoidea</taxon>
        <taxon>Termitoidae</taxon>
        <taxon>Kalotermitidae</taxon>
        <taxon>Neotermitinae</taxon>
        <taxon>Neotermes</taxon>
    </lineage>
</organism>
<evidence type="ECO:0000256" key="13">
    <source>
        <dbReference type="SAM" id="SignalP"/>
    </source>
</evidence>
<evidence type="ECO:0000256" key="1">
    <source>
        <dbReference type="ARBA" id="ARBA00004304"/>
    </source>
</evidence>
<dbReference type="AlphaFoldDB" id="A0A0A7E9H4"/>
<evidence type="ECO:0000256" key="12">
    <source>
        <dbReference type="RuleBase" id="RU003661"/>
    </source>
</evidence>
<dbReference type="EMBL" id="KP026299">
    <property type="protein sequence ID" value="AIY62130.1"/>
    <property type="molecule type" value="Genomic_DNA"/>
</dbReference>
<name>A0A0A7E9H4_9NEOP</name>
<dbReference type="GO" id="GO:0015986">
    <property type="term" value="P:proton motive force-driven ATP synthesis"/>
    <property type="evidence" value="ECO:0007669"/>
    <property type="project" value="InterPro"/>
</dbReference>
<comment type="similarity">
    <text evidence="2 12">Belongs to the ATPase protein 8 family.</text>
</comment>
<feature type="chain" id="PRO_5002037740" description="ATP synthase complex subunit 8" evidence="13">
    <location>
        <begin position="20"/>
        <end position="52"/>
    </location>
</feature>
<keyword evidence="13" id="KW-0732">Signal</keyword>
<protein>
    <recommendedName>
        <fullName evidence="12">ATP synthase complex subunit 8</fullName>
    </recommendedName>
</protein>
<evidence type="ECO:0000256" key="10">
    <source>
        <dbReference type="ARBA" id="ARBA00023128"/>
    </source>
</evidence>
<evidence type="ECO:0000313" key="14">
    <source>
        <dbReference type="EMBL" id="AIY62130.1"/>
    </source>
</evidence>
<keyword evidence="11" id="KW-0472">Membrane</keyword>
<evidence type="ECO:0000256" key="4">
    <source>
        <dbReference type="ARBA" id="ARBA00022448"/>
    </source>
</evidence>
<keyword evidence="8" id="KW-1133">Transmembrane helix</keyword>
<dbReference type="GO" id="GO:0045259">
    <property type="term" value="C:proton-transporting ATP synthase complex"/>
    <property type="evidence" value="ECO:0007669"/>
    <property type="project" value="UniProtKB-KW"/>
</dbReference>
<comment type="subunit">
    <text evidence="3">F-type ATPases have 2 components, CF(1) - the catalytic core - and CF(0) - the membrane proton channel.</text>
</comment>
<keyword evidence="4 12" id="KW-0813">Transport</keyword>
<gene>
    <name evidence="14" type="primary">atp8</name>
</gene>
<keyword evidence="7 12" id="KW-0375">Hydrogen ion transport</keyword>
<evidence type="ECO:0000256" key="5">
    <source>
        <dbReference type="ARBA" id="ARBA00022547"/>
    </source>
</evidence>
<feature type="signal peptide" evidence="13">
    <location>
        <begin position="1"/>
        <end position="19"/>
    </location>
</feature>
<keyword evidence="9 12" id="KW-0406">Ion transport</keyword>
<evidence type="ECO:0000256" key="7">
    <source>
        <dbReference type="ARBA" id="ARBA00022781"/>
    </source>
</evidence>
<dbReference type="GO" id="GO:0031966">
    <property type="term" value="C:mitochondrial membrane"/>
    <property type="evidence" value="ECO:0007669"/>
    <property type="project" value="UniProtKB-SubCell"/>
</dbReference>
<reference evidence="14" key="1">
    <citation type="journal article" date="2014" name="Mol. Biol. Evol.">
        <title>The evolutionary history of termites as inferred from 66 mitochondrial genomes.</title>
        <authorList>
            <person name="Bourguignon T."/>
            <person name="Lo N."/>
            <person name="Cameron S.L."/>
            <person name="Sobotnik J."/>
            <person name="Hayashi Y."/>
            <person name="Shigenobu S."/>
            <person name="Watanabe D."/>
            <person name="Roisin Y."/>
            <person name="Miura T."/>
            <person name="Evans T.A."/>
        </authorList>
    </citation>
    <scope>NUCLEOTIDE SEQUENCE</scope>
</reference>
<evidence type="ECO:0000256" key="6">
    <source>
        <dbReference type="ARBA" id="ARBA00022692"/>
    </source>
</evidence>
<proteinExistence type="inferred from homology"/>
<geneLocation type="mitochondrion" evidence="14"/>
<accession>A0A0A7E9H4</accession>
<evidence type="ECO:0000256" key="3">
    <source>
        <dbReference type="ARBA" id="ARBA00011291"/>
    </source>
</evidence>
<comment type="subcellular location">
    <subcellularLocation>
        <location evidence="1 12">Mitochondrion membrane</location>
        <topology evidence="1 12">Single-pass membrane protein</topology>
    </subcellularLocation>
</comment>
<evidence type="ECO:0000256" key="9">
    <source>
        <dbReference type="ARBA" id="ARBA00023065"/>
    </source>
</evidence>
<evidence type="ECO:0000256" key="8">
    <source>
        <dbReference type="ARBA" id="ARBA00022989"/>
    </source>
</evidence>
<dbReference type="GO" id="GO:0015078">
    <property type="term" value="F:proton transmembrane transporter activity"/>
    <property type="evidence" value="ECO:0007669"/>
    <property type="project" value="InterPro"/>
</dbReference>
<keyword evidence="10 12" id="KW-0496">Mitochondrion</keyword>
<keyword evidence="5 12" id="KW-0138">CF(0)</keyword>
<dbReference type="Pfam" id="PF00895">
    <property type="entry name" value="ATP-synt_8"/>
    <property type="match status" value="1"/>
</dbReference>
<sequence length="52" mass="6359">MPQMMPMSWLMLFVMFSMTLILFATTNYYTTIHETKEDNQKKTTSKTMNWKW</sequence>
<keyword evidence="6 12" id="KW-0812">Transmembrane</keyword>